<evidence type="ECO:0000313" key="21">
    <source>
        <dbReference type="EMBL" id="JAI66421.1"/>
    </source>
</evidence>
<dbReference type="Gene3D" id="3.40.50.12780">
    <property type="entry name" value="N-terminal domain of ligase-like"/>
    <property type="match status" value="1"/>
</dbReference>
<evidence type="ECO:0000256" key="14">
    <source>
        <dbReference type="ARBA" id="ARBA00036527"/>
    </source>
</evidence>
<sequence>MGLIRMAVVVGVMALVWGASLQELSLGGWTVPPLTLCHLLGVAALVYIACGGHYTLWLVYMTLPRDLRAGIRYLKVLMKLKTASYFNMNIPKLFMENVRKNPNKVALIFEDQEWTFTQIDEYSNRVANLMVSEGYKHGDTVALFMMNQPEYICTWLGCAKVGVVAALINFNLQQTPLVHSIQVADSKAIICGVELQNALKDVRDQLSVPVYVSGCRSTAPEVSDAKNLDHLLSASSPTPPLEIDSVSTNDKLVYIYTSGTTGLPKAAIIKHSRYLFFCAAAYHMATLREEDIIYNPLPLYHTAGGMVGMGQVLVFNCTAVIRRKFSASQFWIEAKKHNCTVGQYVGELCRYLLNTPPKPEDTQHKVRVMFGNGVRPQIWKQFTSRFKMPVIAEFYGSTEGIANIMNMDGKPGACGFVSVIVRHALPVYLVKVDQETGEPLRNKNGLCIMCKPGEPGEFVGMIRKNDPMRDFHGYADKKATQKKVIQDVWKKGDAAFKSGDILVMDELGYMYFKDRTGDTFRWRGENVSSTEVEGVVSKMASNKDAVVYGVEVPGAEGKAGMAAIVDPEGSLDLTDFLKGMKKNLPPYACPLFLRILKEIDVTGTFKLKKLTLQKEGFDINLVKDELYFLDGKLGKYVKLTPELFTKISNAKAGL</sequence>
<dbReference type="PANTHER" id="PTHR43107">
    <property type="entry name" value="LONG-CHAIN FATTY ACID TRANSPORT PROTEIN"/>
    <property type="match status" value="1"/>
</dbReference>
<evidence type="ECO:0000256" key="4">
    <source>
        <dbReference type="ARBA" id="ARBA00022475"/>
    </source>
</evidence>
<evidence type="ECO:0000256" key="3">
    <source>
        <dbReference type="ARBA" id="ARBA00022448"/>
    </source>
</evidence>
<dbReference type="Gene3D" id="3.30.300.30">
    <property type="match status" value="1"/>
</dbReference>
<keyword evidence="10 17" id="KW-1133">Transmembrane helix</keyword>
<keyword evidence="6 17" id="KW-0812">Transmembrane</keyword>
<name>A0A0P4WCK9_SCYOL</name>
<keyword evidence="7" id="KW-0547">Nucleotide-binding</keyword>
<evidence type="ECO:0000256" key="11">
    <source>
        <dbReference type="ARBA" id="ARBA00023136"/>
    </source>
</evidence>
<evidence type="ECO:0000256" key="12">
    <source>
        <dbReference type="ARBA" id="ARBA00024484"/>
    </source>
</evidence>
<evidence type="ECO:0000259" key="20">
    <source>
        <dbReference type="Pfam" id="PF13193"/>
    </source>
</evidence>
<keyword evidence="4" id="KW-1003">Cell membrane</keyword>
<dbReference type="GO" id="GO:0044539">
    <property type="term" value="P:long-chain fatty acid import into cell"/>
    <property type="evidence" value="ECO:0007669"/>
    <property type="project" value="TreeGrafter"/>
</dbReference>
<dbReference type="EMBL" id="GDRN01051099">
    <property type="protein sequence ID" value="JAI66421.1"/>
    <property type="molecule type" value="Transcribed_RNA"/>
</dbReference>
<evidence type="ECO:0000256" key="9">
    <source>
        <dbReference type="ARBA" id="ARBA00022840"/>
    </source>
</evidence>
<dbReference type="AlphaFoldDB" id="A0A0P4WCK9"/>
<comment type="catalytic activity">
    <reaction evidence="16">
        <text>tetracosanoate + ATP + CoA = tetracosanoyl-CoA + AMP + diphosphate</text>
        <dbReference type="Rhea" id="RHEA:33639"/>
        <dbReference type="ChEBI" id="CHEBI:30616"/>
        <dbReference type="ChEBI" id="CHEBI:31014"/>
        <dbReference type="ChEBI" id="CHEBI:33019"/>
        <dbReference type="ChEBI" id="CHEBI:57287"/>
        <dbReference type="ChEBI" id="CHEBI:65052"/>
        <dbReference type="ChEBI" id="CHEBI:456215"/>
    </reaction>
    <physiologicalReaction direction="left-to-right" evidence="16">
        <dbReference type="Rhea" id="RHEA:33640"/>
    </physiologicalReaction>
</comment>
<evidence type="ECO:0000256" key="15">
    <source>
        <dbReference type="ARBA" id="ARBA00041297"/>
    </source>
</evidence>
<keyword evidence="3" id="KW-0813">Transport</keyword>
<dbReference type="InterPro" id="IPR020845">
    <property type="entry name" value="AMP-binding_CS"/>
</dbReference>
<dbReference type="FunFam" id="3.40.50.12780:FF:000005">
    <property type="entry name" value="Solute carrier family 27 member 6"/>
    <property type="match status" value="1"/>
</dbReference>
<evidence type="ECO:0000256" key="7">
    <source>
        <dbReference type="ARBA" id="ARBA00022741"/>
    </source>
</evidence>
<evidence type="ECO:0000256" key="13">
    <source>
        <dbReference type="ARBA" id="ARBA00026121"/>
    </source>
</evidence>
<dbReference type="Pfam" id="PF00501">
    <property type="entry name" value="AMP-binding"/>
    <property type="match status" value="1"/>
</dbReference>
<comment type="catalytic activity">
    <reaction evidence="14">
        <text>a very long-chain fatty acid + ATP + CoA = a very long-chain fatty acyl-CoA + AMP + diphosphate</text>
        <dbReference type="Rhea" id="RHEA:54536"/>
        <dbReference type="ChEBI" id="CHEBI:30616"/>
        <dbReference type="ChEBI" id="CHEBI:33019"/>
        <dbReference type="ChEBI" id="CHEBI:57287"/>
        <dbReference type="ChEBI" id="CHEBI:58950"/>
        <dbReference type="ChEBI" id="CHEBI:138261"/>
        <dbReference type="ChEBI" id="CHEBI:456215"/>
    </reaction>
    <physiologicalReaction direction="left-to-right" evidence="14">
        <dbReference type="Rhea" id="RHEA:54537"/>
    </physiologicalReaction>
</comment>
<keyword evidence="5" id="KW-0436">Ligase</keyword>
<dbReference type="InterPro" id="IPR025110">
    <property type="entry name" value="AMP-bd_C"/>
</dbReference>
<dbReference type="NCBIfam" id="NF006134">
    <property type="entry name" value="PRK08279.1"/>
    <property type="match status" value="1"/>
</dbReference>
<proteinExistence type="inferred from homology"/>
<feature type="domain" description="AMP-binding enzyme C-terminal" evidence="20">
    <location>
        <begin position="531"/>
        <end position="606"/>
    </location>
</feature>
<comment type="subcellular location">
    <subcellularLocation>
        <location evidence="1">Cell membrane</location>
        <topology evidence="1">Multi-pass membrane protein</topology>
    </subcellularLocation>
</comment>
<keyword evidence="18" id="KW-0732">Signal</keyword>
<keyword evidence="11 17" id="KW-0472">Membrane</keyword>
<dbReference type="InterPro" id="IPR000873">
    <property type="entry name" value="AMP-dep_synth/lig_dom"/>
</dbReference>
<dbReference type="PANTHER" id="PTHR43107:SF15">
    <property type="entry name" value="FATTY ACID TRANSPORT PROTEIN 3, ISOFORM A"/>
    <property type="match status" value="1"/>
</dbReference>
<dbReference type="EC" id="6.2.1.3" evidence="13"/>
<comment type="catalytic activity">
    <reaction evidence="12">
        <text>a long-chain fatty acid + ATP + CoA = a long-chain fatty acyl-CoA + AMP + diphosphate</text>
        <dbReference type="Rhea" id="RHEA:15421"/>
        <dbReference type="ChEBI" id="CHEBI:30616"/>
        <dbReference type="ChEBI" id="CHEBI:33019"/>
        <dbReference type="ChEBI" id="CHEBI:57287"/>
        <dbReference type="ChEBI" id="CHEBI:57560"/>
        <dbReference type="ChEBI" id="CHEBI:83139"/>
        <dbReference type="ChEBI" id="CHEBI:456215"/>
        <dbReference type="EC" id="6.2.1.3"/>
    </reaction>
    <physiologicalReaction direction="left-to-right" evidence="12">
        <dbReference type="Rhea" id="RHEA:15422"/>
    </physiologicalReaction>
</comment>
<keyword evidence="8" id="KW-0443">Lipid metabolism</keyword>
<evidence type="ECO:0000256" key="17">
    <source>
        <dbReference type="SAM" id="Phobius"/>
    </source>
</evidence>
<protein>
    <recommendedName>
        <fullName evidence="13">long-chain-fatty-acid--CoA ligase</fullName>
        <ecNumber evidence="13">6.2.1.3</ecNumber>
    </recommendedName>
    <alternativeName>
        <fullName evidence="15">Long-chain-fatty-acid--CoA ligase</fullName>
    </alternativeName>
</protein>
<dbReference type="Pfam" id="PF13193">
    <property type="entry name" value="AMP-binding_C"/>
    <property type="match status" value="1"/>
</dbReference>
<keyword evidence="9" id="KW-0067">ATP-binding</keyword>
<dbReference type="GO" id="GO:0005886">
    <property type="term" value="C:plasma membrane"/>
    <property type="evidence" value="ECO:0007669"/>
    <property type="project" value="UniProtKB-SubCell"/>
</dbReference>
<comment type="similarity">
    <text evidence="2">Belongs to the ATP-dependent AMP-binding enzyme family.</text>
</comment>
<dbReference type="GO" id="GO:0005789">
    <property type="term" value="C:endoplasmic reticulum membrane"/>
    <property type="evidence" value="ECO:0007669"/>
    <property type="project" value="TreeGrafter"/>
</dbReference>
<dbReference type="GO" id="GO:0005324">
    <property type="term" value="F:long-chain fatty acid transmembrane transporter activity"/>
    <property type="evidence" value="ECO:0007669"/>
    <property type="project" value="TreeGrafter"/>
</dbReference>
<evidence type="ECO:0000256" key="6">
    <source>
        <dbReference type="ARBA" id="ARBA00022692"/>
    </source>
</evidence>
<evidence type="ECO:0000256" key="10">
    <source>
        <dbReference type="ARBA" id="ARBA00022989"/>
    </source>
</evidence>
<dbReference type="InterPro" id="IPR042099">
    <property type="entry name" value="ANL_N_sf"/>
</dbReference>
<evidence type="ECO:0000256" key="18">
    <source>
        <dbReference type="SAM" id="SignalP"/>
    </source>
</evidence>
<feature type="domain" description="AMP-dependent synthetase/ligase" evidence="19">
    <location>
        <begin position="96"/>
        <end position="457"/>
    </location>
</feature>
<evidence type="ECO:0000256" key="1">
    <source>
        <dbReference type="ARBA" id="ARBA00004651"/>
    </source>
</evidence>
<dbReference type="GO" id="GO:0005524">
    <property type="term" value="F:ATP binding"/>
    <property type="evidence" value="ECO:0007669"/>
    <property type="project" value="UniProtKB-KW"/>
</dbReference>
<feature type="transmembrane region" description="Helical" evidence="17">
    <location>
        <begin position="42"/>
        <end position="63"/>
    </location>
</feature>
<evidence type="ECO:0000259" key="19">
    <source>
        <dbReference type="Pfam" id="PF00501"/>
    </source>
</evidence>
<feature type="chain" id="PRO_5006070432" description="long-chain-fatty-acid--CoA ligase" evidence="18">
    <location>
        <begin position="19"/>
        <end position="654"/>
    </location>
</feature>
<dbReference type="PROSITE" id="PS00455">
    <property type="entry name" value="AMP_BINDING"/>
    <property type="match status" value="1"/>
</dbReference>
<dbReference type="FunFam" id="3.30.300.30:FF:000002">
    <property type="entry name" value="Long-chain fatty acid transport protein 1"/>
    <property type="match status" value="1"/>
</dbReference>
<feature type="signal peptide" evidence="18">
    <location>
        <begin position="1"/>
        <end position="18"/>
    </location>
</feature>
<evidence type="ECO:0000256" key="8">
    <source>
        <dbReference type="ARBA" id="ARBA00022832"/>
    </source>
</evidence>
<evidence type="ECO:0000256" key="5">
    <source>
        <dbReference type="ARBA" id="ARBA00022598"/>
    </source>
</evidence>
<evidence type="ECO:0000256" key="2">
    <source>
        <dbReference type="ARBA" id="ARBA00006432"/>
    </source>
</evidence>
<organism evidence="21">
    <name type="scientific">Scylla olivacea</name>
    <name type="common">Orange mud crab</name>
    <name type="synonym">Cancer olivacea</name>
    <dbReference type="NCBI Taxonomy" id="85551"/>
    <lineage>
        <taxon>Eukaryota</taxon>
        <taxon>Metazoa</taxon>
        <taxon>Ecdysozoa</taxon>
        <taxon>Arthropoda</taxon>
        <taxon>Crustacea</taxon>
        <taxon>Multicrustacea</taxon>
        <taxon>Malacostraca</taxon>
        <taxon>Eumalacostraca</taxon>
        <taxon>Eucarida</taxon>
        <taxon>Decapoda</taxon>
        <taxon>Pleocyemata</taxon>
        <taxon>Brachyura</taxon>
        <taxon>Eubrachyura</taxon>
        <taxon>Portunoidea</taxon>
        <taxon>Portunidae</taxon>
        <taxon>Portuninae</taxon>
        <taxon>Scylla</taxon>
    </lineage>
</organism>
<dbReference type="GO" id="GO:0004467">
    <property type="term" value="F:long-chain fatty acid-CoA ligase activity"/>
    <property type="evidence" value="ECO:0007669"/>
    <property type="project" value="UniProtKB-EC"/>
</dbReference>
<dbReference type="InterPro" id="IPR045851">
    <property type="entry name" value="AMP-bd_C_sf"/>
</dbReference>
<reference evidence="21" key="1">
    <citation type="submission" date="2015-09" db="EMBL/GenBank/DDBJ databases">
        <title>Scylla olivacea transcriptome.</title>
        <authorList>
            <person name="Ikhwanuddin M."/>
        </authorList>
    </citation>
    <scope>NUCLEOTIDE SEQUENCE</scope>
</reference>
<evidence type="ECO:0000256" key="16">
    <source>
        <dbReference type="ARBA" id="ARBA00048666"/>
    </source>
</evidence>
<dbReference type="SUPFAM" id="SSF56801">
    <property type="entry name" value="Acetyl-CoA synthetase-like"/>
    <property type="match status" value="1"/>
</dbReference>
<accession>A0A0P4WCK9</accession>
<keyword evidence="8" id="KW-0276">Fatty acid metabolism</keyword>